<gene>
    <name evidence="1" type="ORF">GCM10009575_088670</name>
</gene>
<sequence>MRGFIRLLVEVIDFGAIEAAAPVVTALRQLPQLIGRKKIGAAEVAGELVTGSWRRLVFANPSLPDGVVDKAAYSFCILEHLHRGLRRRDIYARAGDRWGDPRRMPRSSPS</sequence>
<keyword evidence="2" id="KW-1185">Reference proteome</keyword>
<dbReference type="Proteomes" id="UP001500418">
    <property type="component" value="Unassembled WGS sequence"/>
</dbReference>
<comment type="caution">
    <text evidence="1">The sequence shown here is derived from an EMBL/GenBank/DDBJ whole genome shotgun (WGS) entry which is preliminary data.</text>
</comment>
<reference evidence="1 2" key="1">
    <citation type="journal article" date="2019" name="Int. J. Syst. Evol. Microbiol.">
        <title>The Global Catalogue of Microorganisms (GCM) 10K type strain sequencing project: providing services to taxonomists for standard genome sequencing and annotation.</title>
        <authorList>
            <consortium name="The Broad Institute Genomics Platform"/>
            <consortium name="The Broad Institute Genome Sequencing Center for Infectious Disease"/>
            <person name="Wu L."/>
            <person name="Ma J."/>
        </authorList>
    </citation>
    <scope>NUCLEOTIDE SEQUENCE [LARGE SCALE GENOMIC DNA]</scope>
    <source>
        <strain evidence="1 2">JCM 11444</strain>
    </source>
</reference>
<name>A0ABN1RI64_9ACTN</name>
<evidence type="ECO:0000313" key="2">
    <source>
        <dbReference type="Proteomes" id="UP001500418"/>
    </source>
</evidence>
<organism evidence="1 2">
    <name type="scientific">Streptomyces rhizosphaericus</name>
    <dbReference type="NCBI Taxonomy" id="114699"/>
    <lineage>
        <taxon>Bacteria</taxon>
        <taxon>Bacillati</taxon>
        <taxon>Actinomycetota</taxon>
        <taxon>Actinomycetes</taxon>
        <taxon>Kitasatosporales</taxon>
        <taxon>Streptomycetaceae</taxon>
        <taxon>Streptomyces</taxon>
        <taxon>Streptomyces violaceusniger group</taxon>
    </lineage>
</organism>
<evidence type="ECO:0000313" key="1">
    <source>
        <dbReference type="EMBL" id="GAA0957725.1"/>
    </source>
</evidence>
<evidence type="ECO:0008006" key="3">
    <source>
        <dbReference type="Google" id="ProtNLM"/>
    </source>
</evidence>
<proteinExistence type="predicted"/>
<dbReference type="EMBL" id="BAAAID010000106">
    <property type="protein sequence ID" value="GAA0957725.1"/>
    <property type="molecule type" value="Genomic_DNA"/>
</dbReference>
<protein>
    <recommendedName>
        <fullName evidence="3">Tn3 transposase DDE domain-containing protein</fullName>
    </recommendedName>
</protein>
<accession>A0ABN1RI64</accession>